<feature type="transmembrane region" description="Helical" evidence="1">
    <location>
        <begin position="130"/>
        <end position="149"/>
    </location>
</feature>
<keyword evidence="3" id="KW-1185">Reference proteome</keyword>
<keyword evidence="1" id="KW-0472">Membrane</keyword>
<keyword evidence="1" id="KW-0812">Transmembrane</keyword>
<accession>A0A3N4L3B3</accession>
<feature type="transmembrane region" description="Helical" evidence="1">
    <location>
        <begin position="70"/>
        <end position="91"/>
    </location>
</feature>
<keyword evidence="1" id="KW-1133">Transmembrane helix</keyword>
<evidence type="ECO:0000313" key="2">
    <source>
        <dbReference type="EMBL" id="RPB12495.1"/>
    </source>
</evidence>
<dbReference type="InParanoid" id="A0A3N4L3B3"/>
<dbReference type="AlphaFoldDB" id="A0A3N4L3B3"/>
<reference evidence="2 3" key="1">
    <citation type="journal article" date="2018" name="Nat. Ecol. Evol.">
        <title>Pezizomycetes genomes reveal the molecular basis of ectomycorrhizal truffle lifestyle.</title>
        <authorList>
            <person name="Murat C."/>
            <person name="Payen T."/>
            <person name="Noel B."/>
            <person name="Kuo A."/>
            <person name="Morin E."/>
            <person name="Chen J."/>
            <person name="Kohler A."/>
            <person name="Krizsan K."/>
            <person name="Balestrini R."/>
            <person name="Da Silva C."/>
            <person name="Montanini B."/>
            <person name="Hainaut M."/>
            <person name="Levati E."/>
            <person name="Barry K.W."/>
            <person name="Belfiori B."/>
            <person name="Cichocki N."/>
            <person name="Clum A."/>
            <person name="Dockter R.B."/>
            <person name="Fauchery L."/>
            <person name="Guy J."/>
            <person name="Iotti M."/>
            <person name="Le Tacon F."/>
            <person name="Lindquist E.A."/>
            <person name="Lipzen A."/>
            <person name="Malagnac F."/>
            <person name="Mello A."/>
            <person name="Molinier V."/>
            <person name="Miyauchi S."/>
            <person name="Poulain J."/>
            <person name="Riccioni C."/>
            <person name="Rubini A."/>
            <person name="Sitrit Y."/>
            <person name="Splivallo R."/>
            <person name="Traeger S."/>
            <person name="Wang M."/>
            <person name="Zifcakova L."/>
            <person name="Wipf D."/>
            <person name="Zambonelli A."/>
            <person name="Paolocci F."/>
            <person name="Nowrousian M."/>
            <person name="Ottonello S."/>
            <person name="Baldrian P."/>
            <person name="Spatafora J.W."/>
            <person name="Henrissat B."/>
            <person name="Nagy L.G."/>
            <person name="Aury J.M."/>
            <person name="Wincker P."/>
            <person name="Grigoriev I.V."/>
            <person name="Bonfante P."/>
            <person name="Martin F.M."/>
        </authorList>
    </citation>
    <scope>NUCLEOTIDE SEQUENCE [LARGE SCALE GENOMIC DNA]</scope>
    <source>
        <strain evidence="2 3">CCBAS932</strain>
    </source>
</reference>
<dbReference type="EMBL" id="ML119128">
    <property type="protein sequence ID" value="RPB12495.1"/>
    <property type="molecule type" value="Genomic_DNA"/>
</dbReference>
<proteinExistence type="predicted"/>
<protein>
    <submittedName>
        <fullName evidence="2">Uncharacterized protein</fullName>
    </submittedName>
</protein>
<organism evidence="2 3">
    <name type="scientific">Morchella conica CCBAS932</name>
    <dbReference type="NCBI Taxonomy" id="1392247"/>
    <lineage>
        <taxon>Eukaryota</taxon>
        <taxon>Fungi</taxon>
        <taxon>Dikarya</taxon>
        <taxon>Ascomycota</taxon>
        <taxon>Pezizomycotina</taxon>
        <taxon>Pezizomycetes</taxon>
        <taxon>Pezizales</taxon>
        <taxon>Morchellaceae</taxon>
        <taxon>Morchella</taxon>
    </lineage>
</organism>
<evidence type="ECO:0000313" key="3">
    <source>
        <dbReference type="Proteomes" id="UP000277580"/>
    </source>
</evidence>
<name>A0A3N4L3B3_9PEZI</name>
<evidence type="ECO:0000256" key="1">
    <source>
        <dbReference type="SAM" id="Phobius"/>
    </source>
</evidence>
<gene>
    <name evidence="2" type="ORF">P167DRAFT_558793</name>
</gene>
<feature type="transmembrane region" description="Helical" evidence="1">
    <location>
        <begin position="100"/>
        <end position="118"/>
    </location>
</feature>
<sequence>MATSSLPGKPNPKPANQKPLNTLCIFSPTPLNLYLGLTSLVSATSSLLYLTSPSASLAKLGGTPSPSALVLVQVVASGEALVSYLCLEGLFSQIPESRRLVVRAIGVYNLFHMGAFWWGHRRYVRNPKGAGMLAMGLAVGTVTSLWYGVC</sequence>
<feature type="transmembrane region" description="Helical" evidence="1">
    <location>
        <begin position="31"/>
        <end position="50"/>
    </location>
</feature>
<dbReference type="Proteomes" id="UP000277580">
    <property type="component" value="Unassembled WGS sequence"/>
</dbReference>
<dbReference type="OrthoDB" id="5334159at2759"/>